<evidence type="ECO:0000313" key="4">
    <source>
        <dbReference type="EMBL" id="MEH2557267.1"/>
    </source>
</evidence>
<dbReference type="SUPFAM" id="SSF48452">
    <property type="entry name" value="TPR-like"/>
    <property type="match status" value="3"/>
</dbReference>
<evidence type="ECO:0000313" key="5">
    <source>
        <dbReference type="Proteomes" id="UP001364224"/>
    </source>
</evidence>
<reference evidence="4 5" key="1">
    <citation type="submission" date="2024-02" db="EMBL/GenBank/DDBJ databases">
        <title>Adaptive strategies in a cosmopolitan and abundant soil bacterium.</title>
        <authorList>
            <person name="Carini P."/>
        </authorList>
    </citation>
    <scope>NUCLEOTIDE SEQUENCE [LARGE SCALE GENOMIC DNA]</scope>
    <source>
        <strain evidence="4 5">AZCC 1608</strain>
    </source>
</reference>
<dbReference type="InterPro" id="IPR011990">
    <property type="entry name" value="TPR-like_helical_dom_sf"/>
</dbReference>
<dbReference type="PROSITE" id="PS50005">
    <property type="entry name" value="TPR"/>
    <property type="match status" value="2"/>
</dbReference>
<dbReference type="EMBL" id="JAZHRV010000001">
    <property type="protein sequence ID" value="MEH2557267.1"/>
    <property type="molecule type" value="Genomic_DNA"/>
</dbReference>
<dbReference type="Gene3D" id="1.25.40.10">
    <property type="entry name" value="Tetratricopeptide repeat domain"/>
    <property type="match status" value="5"/>
</dbReference>
<dbReference type="PANTHER" id="PTHR45586:SF1">
    <property type="entry name" value="LIPOPOLYSACCHARIDE ASSEMBLY PROTEIN B"/>
    <property type="match status" value="1"/>
</dbReference>
<dbReference type="SMART" id="SM00028">
    <property type="entry name" value="TPR"/>
    <property type="match status" value="9"/>
</dbReference>
<protein>
    <submittedName>
        <fullName evidence="4">Pentatricopeptide repeat protein</fullName>
    </submittedName>
</protein>
<organism evidence="4 5">
    <name type="scientific">Bradyrhizobium algeriense</name>
    <dbReference type="NCBI Taxonomy" id="634784"/>
    <lineage>
        <taxon>Bacteria</taxon>
        <taxon>Pseudomonadati</taxon>
        <taxon>Pseudomonadota</taxon>
        <taxon>Alphaproteobacteria</taxon>
        <taxon>Hyphomicrobiales</taxon>
        <taxon>Nitrobacteraceae</taxon>
        <taxon>Bradyrhizobium</taxon>
    </lineage>
</organism>
<evidence type="ECO:0000256" key="1">
    <source>
        <dbReference type="ARBA" id="ARBA00022737"/>
    </source>
</evidence>
<feature type="repeat" description="TPR" evidence="3">
    <location>
        <begin position="588"/>
        <end position="621"/>
    </location>
</feature>
<feature type="repeat" description="TPR" evidence="3">
    <location>
        <begin position="760"/>
        <end position="793"/>
    </location>
</feature>
<keyword evidence="5" id="KW-1185">Reference proteome</keyword>
<dbReference type="Pfam" id="PF04733">
    <property type="entry name" value="Coatomer_E"/>
    <property type="match status" value="1"/>
</dbReference>
<name>A0ABU8BFE8_9BRAD</name>
<dbReference type="Pfam" id="PF13432">
    <property type="entry name" value="TPR_16"/>
    <property type="match status" value="2"/>
</dbReference>
<dbReference type="Proteomes" id="UP001364224">
    <property type="component" value="Unassembled WGS sequence"/>
</dbReference>
<proteinExistence type="predicted"/>
<keyword evidence="2 3" id="KW-0802">TPR repeat</keyword>
<dbReference type="InterPro" id="IPR051012">
    <property type="entry name" value="CellSynth/LPSAsmb/PSIAsmb"/>
</dbReference>
<accession>A0ABU8BFE8</accession>
<comment type="caution">
    <text evidence="4">The sequence shown here is derived from an EMBL/GenBank/DDBJ whole genome shotgun (WGS) entry which is preliminary data.</text>
</comment>
<evidence type="ECO:0000256" key="2">
    <source>
        <dbReference type="ARBA" id="ARBA00022803"/>
    </source>
</evidence>
<gene>
    <name evidence="4" type="ORF">V1286_004796</name>
</gene>
<evidence type="ECO:0000256" key="3">
    <source>
        <dbReference type="PROSITE-ProRule" id="PRU00339"/>
    </source>
</evidence>
<sequence length="805" mass="87860">MLCVLNERYEMKLPRVRNIRSYRLSAALALLLLAGCGSPEQNAQRYYESGMALIERGDDLGARIELLKAVKYKSDKVEVWKALAGIDERTKATSLLLDLRRIVELDPNDLDARLRLARIMLAGGAADAAARVLDGAKEDGPSAQLHALRAMVLSRANDSSGATREAQRALEIDPKNVDAVTLLAAKKLSEGDADAALKMLDPLNLEQKDATGTSLLKIQAYARKGDMVQAERLLRKVISLNPKEQSYQAQLIQLLVSQRRFDEAEVEFRARADANSNDAKAGLELVRFLSLTKGPDAVRKELDSRIKAGGDTFDYQLALVALGIAQGKIKEATEALRSLTQSAPSPEKKTIAQVKLAEIHVSRGEVAAAQPIISEVLGKDRRNAGALRLRAAINIDRGQFDNAISDLREALNDQPKSPDLLILLASAYERAGKNELADRQYADALKAANQDPQIVLRYIGFLQRRGDPARAEDMLAEAVNRYPSNLQLFSSLAQVRLSRQNWSGALNVADRIEKIKDGPALADQIRASVFAGQNKIDDSIAALESARRTAPDAVQPVVSLVSAYVRQGKADKAVALLQEMNKRLPANAEILVLLGRVWTSQKNDDEAIKAYREAIAQQPRESVSYGALSEIYVRQKNFDAAGDILQAGLKELPNDLNLRLASASLQISRGTNDAAIAQYESILKDQPNSLLAINNLVSLLLDYRSDTASLDRAFSLAEMLKNSSVPQFMDTVGWAQYRRGDFKGAVSTLEAAAEKLPDLSAAHYHLGMSYAAAGMPEKSAEQLKMALSLEPDGTALKESIRAALK</sequence>
<keyword evidence="1" id="KW-0677">Repeat</keyword>
<dbReference type="PANTHER" id="PTHR45586">
    <property type="entry name" value="TPR REPEAT-CONTAINING PROTEIN PA4667"/>
    <property type="match status" value="1"/>
</dbReference>
<dbReference type="Pfam" id="PF14559">
    <property type="entry name" value="TPR_19"/>
    <property type="match status" value="1"/>
</dbReference>
<dbReference type="InterPro" id="IPR019734">
    <property type="entry name" value="TPR_rpt"/>
</dbReference>